<protein>
    <submittedName>
        <fullName evidence="1">Uncharacterized protein</fullName>
    </submittedName>
</protein>
<reference evidence="1 2" key="1">
    <citation type="submission" date="2020-08" db="EMBL/GenBank/DDBJ databases">
        <title>Genomic Encyclopedia of Type Strains, Phase IV (KMG-IV): sequencing the most valuable type-strain genomes for metagenomic binning, comparative biology and taxonomic classification.</title>
        <authorList>
            <person name="Goeker M."/>
        </authorList>
    </citation>
    <scope>NUCLEOTIDE SEQUENCE [LARGE SCALE GENOMIC DNA]</scope>
    <source>
        <strain evidence="1 2">DSM 22548</strain>
    </source>
</reference>
<comment type="caution">
    <text evidence="1">The sequence shown here is derived from an EMBL/GenBank/DDBJ whole genome shotgun (WGS) entry which is preliminary data.</text>
</comment>
<proteinExistence type="predicted"/>
<dbReference type="Proteomes" id="UP000541425">
    <property type="component" value="Unassembled WGS sequence"/>
</dbReference>
<evidence type="ECO:0000313" key="2">
    <source>
        <dbReference type="Proteomes" id="UP000541425"/>
    </source>
</evidence>
<name>A0A7W5UPQ8_9BACT</name>
<accession>A0A7W5UPQ8</accession>
<dbReference type="EMBL" id="JACICA010000014">
    <property type="protein sequence ID" value="MBB3703487.1"/>
    <property type="molecule type" value="Genomic_DNA"/>
</dbReference>
<organism evidence="1 2">
    <name type="scientific">Alloprevotella rava</name>
    <dbReference type="NCBI Taxonomy" id="671218"/>
    <lineage>
        <taxon>Bacteria</taxon>
        <taxon>Pseudomonadati</taxon>
        <taxon>Bacteroidota</taxon>
        <taxon>Bacteroidia</taxon>
        <taxon>Bacteroidales</taxon>
        <taxon>Prevotellaceae</taxon>
        <taxon>Alloprevotella</taxon>
    </lineage>
</organism>
<sequence>MSLSQSIQKKDSHQIITLIGVSLIKKGGDLLSRLVDSTIGATGLNFSVRNGKRW</sequence>
<gene>
    <name evidence="1" type="ORF">FHS60_001978</name>
</gene>
<feature type="non-terminal residue" evidence="1">
    <location>
        <position position="54"/>
    </location>
</feature>
<dbReference type="AlphaFoldDB" id="A0A7W5UPQ8"/>
<evidence type="ECO:0000313" key="1">
    <source>
        <dbReference type="EMBL" id="MBB3703487.1"/>
    </source>
</evidence>